<comment type="similarity">
    <text evidence="1">Belongs to the protein kinase superfamily. CMGC Ser/Thr protein kinase family. CDC2/CDKX subfamily.</text>
</comment>
<dbReference type="VEuPathDB" id="TriTrypDB:TcYC6_0067170"/>
<evidence type="ECO:0000256" key="7">
    <source>
        <dbReference type="ARBA" id="ARBA00022840"/>
    </source>
</evidence>
<dbReference type="InterPro" id="IPR017441">
    <property type="entry name" value="Protein_kinase_ATP_BS"/>
</dbReference>
<evidence type="ECO:0000259" key="11">
    <source>
        <dbReference type="PROSITE" id="PS50011"/>
    </source>
</evidence>
<evidence type="ECO:0000256" key="2">
    <source>
        <dbReference type="ARBA" id="ARBA00012409"/>
    </source>
</evidence>
<dbReference type="VEuPathDB" id="TriTrypDB:TCDM_13183"/>
<dbReference type="GO" id="GO:0004693">
    <property type="term" value="F:cyclin-dependent protein serine/threonine kinase activity"/>
    <property type="evidence" value="ECO:0007669"/>
    <property type="project" value="TreeGrafter"/>
</dbReference>
<evidence type="ECO:0000256" key="6">
    <source>
        <dbReference type="ARBA" id="ARBA00022777"/>
    </source>
</evidence>
<dbReference type="PROSITE" id="PS00108">
    <property type="entry name" value="PROTEIN_KINASE_ST"/>
    <property type="match status" value="1"/>
</dbReference>
<keyword evidence="5 8" id="KW-0547">Nucleotide-binding</keyword>
<dbReference type="VEuPathDB" id="TriTrypDB:TcCL_ESM11123"/>
<dbReference type="InterPro" id="IPR011009">
    <property type="entry name" value="Kinase-like_dom_sf"/>
</dbReference>
<proteinExistence type="inferred from homology"/>
<sequence>MIFGCGGILASPELIFCVLFIFSRCRGMEGRGEEEKKRRESWSVDMDRFIVGSPIGEGRFGVVRAAVVKESGMPAAIKFVTTPRLDEGIPHPTARELLVAMRLVHPFVIRTYEVVPCGCSLALVMERCKTDLATVLSGRTASNPLPALEAKSLFKMLLLALAYIHSEGVLHRDVKPSNCFLTAEGELRLGDFGLSRVWDTEASMTHEVVSRWYRAPESLLGQLYYGPEIDVWSSGCVFAELLRGYSGAFFAGDGDIWQLSRIFDVLGTPTPTSWPSAVLLPDWGKAHFEPKRPLPLREFFPDASECALDLLRRLLCLDPQKRLTAAGALRHAYFSEYPT</sequence>
<dbReference type="VEuPathDB" id="TriTrypDB:TcCLB.509725.50"/>
<dbReference type="InterPro" id="IPR008271">
    <property type="entry name" value="Ser/Thr_kinase_AS"/>
</dbReference>
<evidence type="ECO:0000313" key="13">
    <source>
        <dbReference type="Proteomes" id="UP000246121"/>
    </source>
</evidence>
<evidence type="ECO:0000313" key="12">
    <source>
        <dbReference type="EMBL" id="PWU84530.1"/>
    </source>
</evidence>
<dbReference type="PANTHER" id="PTHR24056:SF0">
    <property type="entry name" value="CYCLIN-DEPENDENT KINASE 7"/>
    <property type="match status" value="1"/>
</dbReference>
<feature type="chain" id="PRO_5016085334" description="[RNA-polymerase]-subunit kinase" evidence="10">
    <location>
        <begin position="28"/>
        <end position="339"/>
    </location>
</feature>
<dbReference type="VEuPathDB" id="TriTrypDB:TcG_08523"/>
<evidence type="ECO:0000256" key="8">
    <source>
        <dbReference type="PROSITE-ProRule" id="PRU10141"/>
    </source>
</evidence>
<dbReference type="PANTHER" id="PTHR24056">
    <property type="entry name" value="CELL DIVISION PROTEIN KINASE"/>
    <property type="match status" value="1"/>
</dbReference>
<dbReference type="GO" id="GO:0005524">
    <property type="term" value="F:ATP binding"/>
    <property type="evidence" value="ECO:0007669"/>
    <property type="project" value="UniProtKB-UniRule"/>
</dbReference>
<dbReference type="InterPro" id="IPR050108">
    <property type="entry name" value="CDK"/>
</dbReference>
<evidence type="ECO:0000256" key="4">
    <source>
        <dbReference type="ARBA" id="ARBA00022679"/>
    </source>
</evidence>
<keyword evidence="3 9" id="KW-0723">Serine/threonine-protein kinase</keyword>
<dbReference type="PROSITE" id="PS00107">
    <property type="entry name" value="PROTEIN_KINASE_ATP"/>
    <property type="match status" value="1"/>
</dbReference>
<dbReference type="VEuPathDB" id="TriTrypDB:TCSYLVIO_010852"/>
<dbReference type="VEuPathDB" id="TriTrypDB:BCY84_17784"/>
<evidence type="ECO:0000256" key="3">
    <source>
        <dbReference type="ARBA" id="ARBA00022527"/>
    </source>
</evidence>
<evidence type="ECO:0000256" key="5">
    <source>
        <dbReference type="ARBA" id="ARBA00022741"/>
    </source>
</evidence>
<dbReference type="GO" id="GO:0005737">
    <property type="term" value="C:cytoplasm"/>
    <property type="evidence" value="ECO:0007669"/>
    <property type="project" value="TreeGrafter"/>
</dbReference>
<dbReference type="EMBL" id="PRFA01000220">
    <property type="protein sequence ID" value="PWU84530.1"/>
    <property type="molecule type" value="Genomic_DNA"/>
</dbReference>
<dbReference type="SUPFAM" id="SSF56112">
    <property type="entry name" value="Protein kinase-like (PK-like)"/>
    <property type="match status" value="1"/>
</dbReference>
<keyword evidence="10" id="KW-0732">Signal</keyword>
<comment type="caution">
    <text evidence="12">The sequence shown here is derived from an EMBL/GenBank/DDBJ whole genome shotgun (WGS) entry which is preliminary data.</text>
</comment>
<keyword evidence="6" id="KW-0418">Kinase</keyword>
<organism evidence="12 13">
    <name type="scientific">Trypanosoma cruzi</name>
    <dbReference type="NCBI Taxonomy" id="5693"/>
    <lineage>
        <taxon>Eukaryota</taxon>
        <taxon>Discoba</taxon>
        <taxon>Euglenozoa</taxon>
        <taxon>Kinetoplastea</taxon>
        <taxon>Metakinetoplastina</taxon>
        <taxon>Trypanosomatida</taxon>
        <taxon>Trypanosomatidae</taxon>
        <taxon>Trypanosoma</taxon>
        <taxon>Schizotrypanum</taxon>
    </lineage>
</organism>
<evidence type="ECO:0000256" key="9">
    <source>
        <dbReference type="RuleBase" id="RU000304"/>
    </source>
</evidence>
<reference evidence="12 13" key="1">
    <citation type="journal article" date="2018" name="Microb. Genom.">
        <title>Expanding an expanded genome: long-read sequencing of Trypanosoma cruzi.</title>
        <authorList>
            <person name="Berna L."/>
            <person name="Rodriguez M."/>
            <person name="Chiribao M.L."/>
            <person name="Parodi-Talice A."/>
            <person name="Pita S."/>
            <person name="Rijo G."/>
            <person name="Alvarez-Valin F."/>
            <person name="Robello C."/>
        </authorList>
    </citation>
    <scope>NUCLEOTIDE SEQUENCE [LARGE SCALE GENOMIC DNA]</scope>
    <source>
        <strain evidence="12 13">Dm28c</strain>
    </source>
</reference>
<dbReference type="VEuPathDB" id="TriTrypDB:TcCLB.511055.50"/>
<dbReference type="EC" id="2.7.11.23" evidence="2"/>
<dbReference type="FunFam" id="1.10.510.10:FF:000624">
    <property type="entry name" value="Mitogen-activated protein kinase"/>
    <property type="match status" value="1"/>
</dbReference>
<dbReference type="Gene3D" id="3.30.200.20">
    <property type="entry name" value="Phosphorylase Kinase, domain 1"/>
    <property type="match status" value="1"/>
</dbReference>
<protein>
    <recommendedName>
        <fullName evidence="2">[RNA-polymerase]-subunit kinase</fullName>
        <ecNumber evidence="2">2.7.11.23</ecNumber>
    </recommendedName>
</protein>
<name>A0A2V2UKG7_TRYCR</name>
<dbReference type="Pfam" id="PF00069">
    <property type="entry name" value="Pkinase"/>
    <property type="match status" value="1"/>
</dbReference>
<keyword evidence="4" id="KW-0808">Transferase</keyword>
<dbReference type="VEuPathDB" id="TriTrypDB:TcBrA4_0134310"/>
<evidence type="ECO:0000256" key="10">
    <source>
        <dbReference type="SAM" id="SignalP"/>
    </source>
</evidence>
<dbReference type="VEuPathDB" id="TriTrypDB:Tc_MARK_1117"/>
<gene>
    <name evidence="12" type="ORF">C4B63_220g26</name>
</gene>
<feature type="signal peptide" evidence="10">
    <location>
        <begin position="1"/>
        <end position="27"/>
    </location>
</feature>
<keyword evidence="7 8" id="KW-0067">ATP-binding</keyword>
<dbReference type="PROSITE" id="PS50011">
    <property type="entry name" value="PROTEIN_KINASE_DOM"/>
    <property type="match status" value="1"/>
</dbReference>
<dbReference type="GO" id="GO:0008353">
    <property type="term" value="F:RNA polymerase II CTD heptapeptide repeat kinase activity"/>
    <property type="evidence" value="ECO:0007669"/>
    <property type="project" value="UniProtKB-EC"/>
</dbReference>
<dbReference type="GO" id="GO:0045944">
    <property type="term" value="P:positive regulation of transcription by RNA polymerase II"/>
    <property type="evidence" value="ECO:0007669"/>
    <property type="project" value="TreeGrafter"/>
</dbReference>
<feature type="binding site" evidence="8">
    <location>
        <position position="78"/>
    </location>
    <ligand>
        <name>ATP</name>
        <dbReference type="ChEBI" id="CHEBI:30616"/>
    </ligand>
</feature>
<dbReference type="GO" id="GO:0070985">
    <property type="term" value="C:transcription factor TFIIK complex"/>
    <property type="evidence" value="ECO:0007669"/>
    <property type="project" value="TreeGrafter"/>
</dbReference>
<dbReference type="InterPro" id="IPR000719">
    <property type="entry name" value="Prot_kinase_dom"/>
</dbReference>
<dbReference type="Proteomes" id="UP000246121">
    <property type="component" value="Unassembled WGS sequence"/>
</dbReference>
<dbReference type="Gene3D" id="1.10.510.10">
    <property type="entry name" value="Transferase(Phosphotransferase) domain 1"/>
    <property type="match status" value="1"/>
</dbReference>
<dbReference type="VEuPathDB" id="TriTrypDB:C3747_6g705"/>
<dbReference type="VEuPathDB" id="TriTrypDB:TcCLB.506919.90"/>
<evidence type="ECO:0000256" key="1">
    <source>
        <dbReference type="ARBA" id="ARBA00006485"/>
    </source>
</evidence>
<dbReference type="VEuPathDB" id="TriTrypDB:C4B63_220g26"/>
<dbReference type="AlphaFoldDB" id="A0A2V2UKG7"/>
<accession>A0A2V2UKG7</accession>
<dbReference type="SMART" id="SM00220">
    <property type="entry name" value="S_TKc"/>
    <property type="match status" value="1"/>
</dbReference>
<feature type="domain" description="Protein kinase" evidence="11">
    <location>
        <begin position="49"/>
        <end position="334"/>
    </location>
</feature>